<evidence type="ECO:0000256" key="1">
    <source>
        <dbReference type="ARBA" id="ARBA00001954"/>
    </source>
</evidence>
<reference evidence="6" key="1">
    <citation type="submission" date="2019-09" db="EMBL/GenBank/DDBJ databases">
        <authorList>
            <person name="Needham M D."/>
        </authorList>
    </citation>
    <scope>NUCLEOTIDE SEQUENCE</scope>
</reference>
<gene>
    <name evidence="6" type="ORF">CPAV1605_351</name>
</gene>
<dbReference type="AlphaFoldDB" id="A0A5E8CHU2"/>
<organism evidence="6">
    <name type="scientific">seawater metagenome</name>
    <dbReference type="NCBI Taxonomy" id="1561972"/>
    <lineage>
        <taxon>unclassified sequences</taxon>
        <taxon>metagenomes</taxon>
        <taxon>ecological metagenomes</taxon>
    </lineage>
</organism>
<name>A0A5E8CHU2_9ZZZZ</name>
<evidence type="ECO:0000256" key="3">
    <source>
        <dbReference type="ARBA" id="ARBA00022723"/>
    </source>
</evidence>
<dbReference type="Pfam" id="PF03055">
    <property type="entry name" value="RPE65"/>
    <property type="match status" value="1"/>
</dbReference>
<dbReference type="PANTHER" id="PTHR10543">
    <property type="entry name" value="BETA-CAROTENE DIOXYGENASE"/>
    <property type="match status" value="1"/>
</dbReference>
<comment type="cofactor">
    <cofactor evidence="1">
        <name>Fe(2+)</name>
        <dbReference type="ChEBI" id="CHEBI:29033"/>
    </cofactor>
</comment>
<keyword evidence="3" id="KW-0479">Metal-binding</keyword>
<protein>
    <submittedName>
        <fullName evidence="6">Retinal pigment epithelial membrane protein</fullName>
    </submittedName>
</protein>
<evidence type="ECO:0000256" key="4">
    <source>
        <dbReference type="ARBA" id="ARBA00023002"/>
    </source>
</evidence>
<evidence type="ECO:0000256" key="2">
    <source>
        <dbReference type="ARBA" id="ARBA00006787"/>
    </source>
</evidence>
<sequence>MKNNRWSSAFQNVEVELELNIESKNIIGEIPSNLNGTLYRIGPAFFGYNQELVNHWFDGDGMVVSINIKDKKVFFRNKFVKTKGYLEEKKEKKSLYRGVFGSKKTDSSLKNFWKLKNVSNTNIFFFNNKLLSLWEAGLPYHLDALSLETLSIENFNNQLNESDFFSAHPKYDPFNQKIITFSSKPGMIKSILKIMEIDSNNIINSYSIDLKGFLFVHDFAITKEYYIFYQAPISFNPVPYIIGLKGVGQCIKKKEMKIGTFVLINKITNKITSIPGNNEFIFHHVNAYQKDKNIYIDSVYYSDLEILNMEFNDPKPLKNKPMLKRCILNIESKKSTFDNYTNDAMEFGTVHPNYYGKLNKYIWLACLNNKNQEYFNCIRRINISSYKIKDCNFSENHYIGEPIFVSKNNNNELAGFILTMVWDGENKISYLSIIDAEEMIEICKIILPIIIPHQIHGFWHCF</sequence>
<proteinExistence type="inferred from homology"/>
<dbReference type="GO" id="GO:0046872">
    <property type="term" value="F:metal ion binding"/>
    <property type="evidence" value="ECO:0007669"/>
    <property type="project" value="UniProtKB-KW"/>
</dbReference>
<keyword evidence="4" id="KW-0560">Oxidoreductase</keyword>
<keyword evidence="5" id="KW-0408">Iron</keyword>
<dbReference type="GO" id="GO:0010436">
    <property type="term" value="F:carotenoid dioxygenase activity"/>
    <property type="evidence" value="ECO:0007669"/>
    <property type="project" value="TreeGrafter"/>
</dbReference>
<comment type="similarity">
    <text evidence="2">Belongs to the carotenoid oxygenase family.</text>
</comment>
<dbReference type="GO" id="GO:0016121">
    <property type="term" value="P:carotene catabolic process"/>
    <property type="evidence" value="ECO:0007669"/>
    <property type="project" value="TreeGrafter"/>
</dbReference>
<dbReference type="InterPro" id="IPR004294">
    <property type="entry name" value="Carotenoid_Oase"/>
</dbReference>
<accession>A0A5E8CHU2</accession>
<dbReference type="EMBL" id="CABVLZ010000001">
    <property type="protein sequence ID" value="VVU94626.1"/>
    <property type="molecule type" value="Genomic_DNA"/>
</dbReference>
<evidence type="ECO:0000256" key="5">
    <source>
        <dbReference type="ARBA" id="ARBA00023004"/>
    </source>
</evidence>
<evidence type="ECO:0000313" key="6">
    <source>
        <dbReference type="EMBL" id="VVU94626.1"/>
    </source>
</evidence>
<dbReference type="PANTHER" id="PTHR10543:SF89">
    <property type="entry name" value="CAROTENOID 9,10(9',10')-CLEAVAGE DIOXYGENASE 1"/>
    <property type="match status" value="1"/>
</dbReference>